<dbReference type="InterPro" id="IPR018247">
    <property type="entry name" value="EF_Hand_1_Ca_BS"/>
</dbReference>
<dbReference type="Proteomes" id="UP001189429">
    <property type="component" value="Unassembled WGS sequence"/>
</dbReference>
<evidence type="ECO:0000256" key="1">
    <source>
        <dbReference type="SAM" id="Coils"/>
    </source>
</evidence>
<accession>A0ABN9XC29</accession>
<sequence>ELEAALAKDLANCGAQAQKIQEESQKGLQMAIDRVEKVAAVKREAQEKLAEAARLREEARKFAEELLKELESLVDEAEKAVKTLKDKAEPLKDAADMSMKLVEKTAKVVEEKGDIARAKMKAAADFVKENSAKIKLPPKLPANPGAIDTGAALAKAVTRNSVCTKECNEALAFAKTTVAKMGKKAEAKKKMDVLNTSFAKFDKDGDGLLSKPEVPSRGWDVWCCGVAEFPDCLLDATTTRLPAERHRPAAPRAAGGTARAAETEEHGRGIRPCRGHHGWPAAHETLGRLGEGAEPQGGCVRRRHAQLDAALICGLAAQRLLPAIGRFQEEPGPLTEDAKA</sequence>
<feature type="non-terminal residue" evidence="3">
    <location>
        <position position="1"/>
    </location>
</feature>
<organism evidence="3 4">
    <name type="scientific">Prorocentrum cordatum</name>
    <dbReference type="NCBI Taxonomy" id="2364126"/>
    <lineage>
        <taxon>Eukaryota</taxon>
        <taxon>Sar</taxon>
        <taxon>Alveolata</taxon>
        <taxon>Dinophyceae</taxon>
        <taxon>Prorocentrales</taxon>
        <taxon>Prorocentraceae</taxon>
        <taxon>Prorocentrum</taxon>
    </lineage>
</organism>
<evidence type="ECO:0000256" key="2">
    <source>
        <dbReference type="SAM" id="MobiDB-lite"/>
    </source>
</evidence>
<evidence type="ECO:0000313" key="4">
    <source>
        <dbReference type="Proteomes" id="UP001189429"/>
    </source>
</evidence>
<evidence type="ECO:0000313" key="3">
    <source>
        <dbReference type="EMBL" id="CAK0895497.1"/>
    </source>
</evidence>
<proteinExistence type="predicted"/>
<keyword evidence="1" id="KW-0175">Coiled coil</keyword>
<dbReference type="PROSITE" id="PS00018">
    <property type="entry name" value="EF_HAND_1"/>
    <property type="match status" value="1"/>
</dbReference>
<comment type="caution">
    <text evidence="3">The sequence shown here is derived from an EMBL/GenBank/DDBJ whole genome shotgun (WGS) entry which is preliminary data.</text>
</comment>
<keyword evidence="4" id="KW-1185">Reference proteome</keyword>
<name>A0ABN9XC29_9DINO</name>
<feature type="region of interest" description="Disordered" evidence="2">
    <location>
        <begin position="244"/>
        <end position="276"/>
    </location>
</feature>
<reference evidence="3" key="1">
    <citation type="submission" date="2023-10" db="EMBL/GenBank/DDBJ databases">
        <authorList>
            <person name="Chen Y."/>
            <person name="Shah S."/>
            <person name="Dougan E. K."/>
            <person name="Thang M."/>
            <person name="Chan C."/>
        </authorList>
    </citation>
    <scope>NUCLEOTIDE SEQUENCE [LARGE SCALE GENOMIC DNA]</scope>
</reference>
<feature type="coiled-coil region" evidence="1">
    <location>
        <begin position="35"/>
        <end position="94"/>
    </location>
</feature>
<evidence type="ECO:0008006" key="5">
    <source>
        <dbReference type="Google" id="ProtNLM"/>
    </source>
</evidence>
<feature type="compositionally biased region" description="Low complexity" evidence="2">
    <location>
        <begin position="250"/>
        <end position="260"/>
    </location>
</feature>
<protein>
    <recommendedName>
        <fullName evidence="5">Calmodulin</fullName>
    </recommendedName>
</protein>
<dbReference type="EMBL" id="CAUYUJ010020050">
    <property type="protein sequence ID" value="CAK0895497.1"/>
    <property type="molecule type" value="Genomic_DNA"/>
</dbReference>
<gene>
    <name evidence="3" type="ORF">PCOR1329_LOCUS74232</name>
</gene>